<dbReference type="Gene3D" id="1.20.58.1910">
    <property type="match status" value="1"/>
</dbReference>
<dbReference type="InterPro" id="IPR003607">
    <property type="entry name" value="HD/PDEase_dom"/>
</dbReference>
<evidence type="ECO:0000259" key="1">
    <source>
        <dbReference type="SMART" id="SM00471"/>
    </source>
</evidence>
<reference evidence="2 3" key="1">
    <citation type="submission" date="2019-01" db="EMBL/GenBank/DDBJ databases">
        <title>Genome sequence of Bacillus glycinifermentans SRCM103574.</title>
        <authorList>
            <person name="Kong H.-J."/>
            <person name="Jeong S.-Y."/>
            <person name="Jeong D.-Y."/>
        </authorList>
    </citation>
    <scope>NUCLEOTIDE SEQUENCE [LARGE SCALE GENOMIC DNA]</scope>
    <source>
        <strain evidence="2 3">SRCM103574</strain>
    </source>
</reference>
<organism evidence="2 3">
    <name type="scientific">Bacillus glycinifermentans</name>
    <dbReference type="NCBI Taxonomy" id="1664069"/>
    <lineage>
        <taxon>Bacteria</taxon>
        <taxon>Bacillati</taxon>
        <taxon>Bacillota</taxon>
        <taxon>Bacilli</taxon>
        <taxon>Bacillales</taxon>
        <taxon>Bacillaceae</taxon>
        <taxon>Bacillus</taxon>
    </lineage>
</organism>
<dbReference type="SUPFAM" id="SSF109604">
    <property type="entry name" value="HD-domain/PDEase-like"/>
    <property type="match status" value="1"/>
</dbReference>
<dbReference type="CDD" id="cd00077">
    <property type="entry name" value="HDc"/>
    <property type="match status" value="1"/>
</dbReference>
<evidence type="ECO:0000313" key="2">
    <source>
        <dbReference type="EMBL" id="QAT65736.1"/>
    </source>
</evidence>
<dbReference type="Gene3D" id="1.10.472.50">
    <property type="entry name" value="HD-domain/PDEase-like"/>
    <property type="match status" value="1"/>
</dbReference>
<dbReference type="RefSeq" id="WP_099047047.1">
    <property type="nucleotide sequence ID" value="NZ_CP035232.1"/>
</dbReference>
<evidence type="ECO:0000313" key="3">
    <source>
        <dbReference type="Proteomes" id="UP000288675"/>
    </source>
</evidence>
<gene>
    <name evidence="2" type="ORF">EQZ20_13035</name>
</gene>
<protein>
    <submittedName>
        <fullName evidence="2">HD domain-containing protein</fullName>
    </submittedName>
</protein>
<dbReference type="SMART" id="SM00471">
    <property type="entry name" value="HDc"/>
    <property type="match status" value="1"/>
</dbReference>
<name>A0AAJ3YYZ9_9BACI</name>
<dbReference type="GeneID" id="82853594"/>
<dbReference type="PANTHER" id="PTHR33594:SF1">
    <property type="entry name" value="HD_PDEASE DOMAIN-CONTAINING PROTEIN"/>
    <property type="match status" value="1"/>
</dbReference>
<sequence>MARMKQRKKEQLKMIADWVKEKLEDEGTGHDWLHITRVRRLSLLIAEAEGADLFITEAAALVHDLIDEKLSPQYKIPLRELRRQFSGWGIDNKTAEEIIGIITKMSFRDRETYKGEKLSAEGMAVQDADRLDAIGAVGIARTFMYAGAKGHAMYREGARDKGVPSAVGHFYEKLLLLKDLMNTETGRKLAEHRHEVMAGFLHELKNECGYGEETALIDQESRLW</sequence>
<dbReference type="EMBL" id="CP035232">
    <property type="protein sequence ID" value="QAT65736.1"/>
    <property type="molecule type" value="Genomic_DNA"/>
</dbReference>
<dbReference type="Proteomes" id="UP000288675">
    <property type="component" value="Chromosome"/>
</dbReference>
<dbReference type="PANTHER" id="PTHR33594">
    <property type="entry name" value="SUPERFAMILY HYDROLASE, PUTATIVE (AFU_ORTHOLOGUE AFUA_1G03035)-RELATED"/>
    <property type="match status" value="1"/>
</dbReference>
<proteinExistence type="predicted"/>
<dbReference type="InterPro" id="IPR006674">
    <property type="entry name" value="HD_domain"/>
</dbReference>
<dbReference type="Pfam" id="PF01966">
    <property type="entry name" value="HD"/>
    <property type="match status" value="1"/>
</dbReference>
<accession>A0AAJ3YYZ9</accession>
<dbReference type="AlphaFoldDB" id="A0AAJ3YYZ9"/>
<feature type="domain" description="HD/PDEase" evidence="1">
    <location>
        <begin position="27"/>
        <end position="143"/>
    </location>
</feature>